<keyword evidence="1" id="KW-0732">Signal</keyword>
<dbReference type="Pfam" id="PF06585">
    <property type="entry name" value="JHBP"/>
    <property type="match status" value="1"/>
</dbReference>
<protein>
    <submittedName>
        <fullName evidence="2">Uncharacterized protein</fullName>
    </submittedName>
</protein>
<organism evidence="2 3">
    <name type="scientific">Chironomus riparius</name>
    <dbReference type="NCBI Taxonomy" id="315576"/>
    <lineage>
        <taxon>Eukaryota</taxon>
        <taxon>Metazoa</taxon>
        <taxon>Ecdysozoa</taxon>
        <taxon>Arthropoda</taxon>
        <taxon>Hexapoda</taxon>
        <taxon>Insecta</taxon>
        <taxon>Pterygota</taxon>
        <taxon>Neoptera</taxon>
        <taxon>Endopterygota</taxon>
        <taxon>Diptera</taxon>
        <taxon>Nematocera</taxon>
        <taxon>Chironomoidea</taxon>
        <taxon>Chironomidae</taxon>
        <taxon>Chironominae</taxon>
        <taxon>Chironomus</taxon>
    </lineage>
</organism>
<dbReference type="PANTHER" id="PTHR11008:SF41">
    <property type="entry name" value="RE70318P"/>
    <property type="match status" value="1"/>
</dbReference>
<keyword evidence="3" id="KW-1185">Reference proteome</keyword>
<dbReference type="SMART" id="SM00700">
    <property type="entry name" value="JHBP"/>
    <property type="match status" value="1"/>
</dbReference>
<gene>
    <name evidence="2" type="ORF">CHIRRI_LOCUS4688</name>
</gene>
<dbReference type="OrthoDB" id="6370791at2759"/>
<name>A0A9N9WQD6_9DIPT</name>
<dbReference type="InterPro" id="IPR010562">
    <property type="entry name" value="Haemolymph_juvenile_hormone-bd"/>
</dbReference>
<feature type="chain" id="PRO_5040148300" evidence="1">
    <location>
        <begin position="17"/>
        <end position="250"/>
    </location>
</feature>
<dbReference type="InterPro" id="IPR038606">
    <property type="entry name" value="To_sf"/>
</dbReference>
<reference evidence="2" key="2">
    <citation type="submission" date="2022-10" db="EMBL/GenBank/DDBJ databases">
        <authorList>
            <consortium name="ENA_rothamsted_submissions"/>
            <consortium name="culmorum"/>
            <person name="King R."/>
        </authorList>
    </citation>
    <scope>NUCLEOTIDE SEQUENCE</scope>
</reference>
<reference evidence="2" key="1">
    <citation type="submission" date="2022-01" db="EMBL/GenBank/DDBJ databases">
        <authorList>
            <person name="King R."/>
        </authorList>
    </citation>
    <scope>NUCLEOTIDE SEQUENCE</scope>
</reference>
<proteinExistence type="predicted"/>
<evidence type="ECO:0000256" key="1">
    <source>
        <dbReference type="SAM" id="SignalP"/>
    </source>
</evidence>
<sequence>MKSLIIFAVFVASILSNPIAVNDRNHEANLRRILENQRYNFPCGWPNAGQNGVPPIDPLFIEQVVIVQDSIASSLTSTISNIFVRNLRTFVIEALEINSAARTLRYRINIPLLTLDARHETRGRMIGIPVVSGSGPMTSRATNAFIEGVISWIEQPDSGFIHFDDQIANFNSQNVVVQMDGFGLLTGTINRQINDMIPEVINDPAMQAQFNQILNDIMLPMLNEFTYQMTPAQAGEFLAHYAENLPPANC</sequence>
<evidence type="ECO:0000313" key="2">
    <source>
        <dbReference type="EMBL" id="CAG9801767.1"/>
    </source>
</evidence>
<dbReference type="Proteomes" id="UP001153620">
    <property type="component" value="Chromosome 2"/>
</dbReference>
<feature type="signal peptide" evidence="1">
    <location>
        <begin position="1"/>
        <end position="16"/>
    </location>
</feature>
<dbReference type="Gene3D" id="3.15.10.30">
    <property type="entry name" value="Haemolymph juvenile hormone binding protein"/>
    <property type="match status" value="1"/>
</dbReference>
<dbReference type="PANTHER" id="PTHR11008">
    <property type="entry name" value="PROTEIN TAKEOUT-LIKE PROTEIN"/>
    <property type="match status" value="1"/>
</dbReference>
<accession>A0A9N9WQD6</accession>
<dbReference type="AlphaFoldDB" id="A0A9N9WQD6"/>
<dbReference type="EMBL" id="OU895878">
    <property type="protein sequence ID" value="CAG9801767.1"/>
    <property type="molecule type" value="Genomic_DNA"/>
</dbReference>
<evidence type="ECO:0000313" key="3">
    <source>
        <dbReference type="Proteomes" id="UP001153620"/>
    </source>
</evidence>